<dbReference type="InterPro" id="IPR010998">
    <property type="entry name" value="Integrase_recombinase_N"/>
</dbReference>
<evidence type="ECO:0000313" key="4">
    <source>
        <dbReference type="Proteomes" id="UP000676325"/>
    </source>
</evidence>
<evidence type="ECO:0008006" key="5">
    <source>
        <dbReference type="Google" id="ProtNLM"/>
    </source>
</evidence>
<keyword evidence="1" id="KW-0238">DNA-binding</keyword>
<comment type="caution">
    <text evidence="3">The sequence shown here is derived from an EMBL/GenBank/DDBJ whole genome shotgun (WGS) entry which is preliminary data.</text>
</comment>
<dbReference type="Proteomes" id="UP000676325">
    <property type="component" value="Unassembled WGS sequence"/>
</dbReference>
<proteinExistence type="predicted"/>
<name>A0A941EED4_9ACTN</name>
<evidence type="ECO:0000256" key="2">
    <source>
        <dbReference type="SAM" id="MobiDB-lite"/>
    </source>
</evidence>
<evidence type="ECO:0000313" key="3">
    <source>
        <dbReference type="EMBL" id="MBR7828873.1"/>
    </source>
</evidence>
<keyword evidence="4" id="KW-1185">Reference proteome</keyword>
<accession>A0A941EED4</accession>
<dbReference type="AlphaFoldDB" id="A0A941EED4"/>
<dbReference type="InterPro" id="IPR011010">
    <property type="entry name" value="DNA_brk_join_enz"/>
</dbReference>
<sequence>MTVGQWWARWFPAVDLAPGTLESYAQQYRRHVGPRFARVRLDEVGALDLSQFARGLRERGLAPSSVGVVRRRRAGQGQPVRAGIAVDLRTVMAVARRLPAQESLMVVVAGFTGMRWGEVCGMRTGYLRLQPAGLGVGGGVYEVDARFGAVHEDVHARRYFGPPQERVRPDYRPSGVPRRPSVREGRGGWRAAAAVREPVW</sequence>
<dbReference type="Gene3D" id="1.10.150.130">
    <property type="match status" value="1"/>
</dbReference>
<organism evidence="3 4">
    <name type="scientific">Actinospica acidithermotolerans</name>
    <dbReference type="NCBI Taxonomy" id="2828514"/>
    <lineage>
        <taxon>Bacteria</taxon>
        <taxon>Bacillati</taxon>
        <taxon>Actinomycetota</taxon>
        <taxon>Actinomycetes</taxon>
        <taxon>Catenulisporales</taxon>
        <taxon>Actinospicaceae</taxon>
        <taxon>Actinospica</taxon>
    </lineage>
</organism>
<dbReference type="RefSeq" id="WP_212520008.1">
    <property type="nucleotide sequence ID" value="NZ_JAGSOH010000068.1"/>
</dbReference>
<dbReference type="SUPFAM" id="SSF56349">
    <property type="entry name" value="DNA breaking-rejoining enzymes"/>
    <property type="match status" value="1"/>
</dbReference>
<evidence type="ECO:0000256" key="1">
    <source>
        <dbReference type="ARBA" id="ARBA00023125"/>
    </source>
</evidence>
<gene>
    <name evidence="3" type="ORF">KDK95_21365</name>
</gene>
<reference evidence="3" key="1">
    <citation type="submission" date="2021-04" db="EMBL/GenBank/DDBJ databases">
        <title>Genome based classification of Actinospica acidithermotolerans sp. nov., an actinobacterium isolated from an Indonesian hot spring.</title>
        <authorList>
            <person name="Kusuma A.B."/>
            <person name="Putra K.E."/>
            <person name="Nafisah S."/>
            <person name="Loh J."/>
            <person name="Nouioui I."/>
            <person name="Goodfellow M."/>
        </authorList>
    </citation>
    <scope>NUCLEOTIDE SEQUENCE</scope>
    <source>
        <strain evidence="3">MGRD01-02</strain>
    </source>
</reference>
<protein>
    <recommendedName>
        <fullName evidence="5">Integrase</fullName>
    </recommendedName>
</protein>
<dbReference type="GO" id="GO:0003677">
    <property type="term" value="F:DNA binding"/>
    <property type="evidence" value="ECO:0007669"/>
    <property type="project" value="UniProtKB-KW"/>
</dbReference>
<dbReference type="EMBL" id="JAGSOH010000068">
    <property type="protein sequence ID" value="MBR7828873.1"/>
    <property type="molecule type" value="Genomic_DNA"/>
</dbReference>
<feature type="region of interest" description="Disordered" evidence="2">
    <location>
        <begin position="161"/>
        <end position="187"/>
    </location>
</feature>